<proteinExistence type="predicted"/>
<gene>
    <name evidence="2" type="ORF">ENR47_07905</name>
</gene>
<comment type="caution">
    <text evidence="2">The sequence shown here is derived from an EMBL/GenBank/DDBJ whole genome shotgun (WGS) entry which is preliminary data.</text>
</comment>
<organism evidence="2">
    <name type="scientific">Oscillatoriales cyanobacterium SpSt-402</name>
    <dbReference type="NCBI Taxonomy" id="2282168"/>
    <lineage>
        <taxon>Bacteria</taxon>
        <taxon>Bacillati</taxon>
        <taxon>Cyanobacteriota</taxon>
        <taxon>Cyanophyceae</taxon>
        <taxon>Oscillatoriophycideae</taxon>
        <taxon>Oscillatoriales</taxon>
    </lineage>
</organism>
<reference evidence="2" key="1">
    <citation type="journal article" date="2020" name="mSystems">
        <title>Genome- and Community-Level Interaction Insights into Carbon Utilization and Element Cycling Functions of Hydrothermarchaeota in Hydrothermal Sediment.</title>
        <authorList>
            <person name="Zhou Z."/>
            <person name="Liu Y."/>
            <person name="Xu W."/>
            <person name="Pan J."/>
            <person name="Luo Z.H."/>
            <person name="Li M."/>
        </authorList>
    </citation>
    <scope>NUCLEOTIDE SEQUENCE [LARGE SCALE GENOMIC DNA]</scope>
    <source>
        <strain evidence="2">SpSt-402</strain>
    </source>
</reference>
<dbReference type="PROSITE" id="PS01332">
    <property type="entry name" value="HTH_RRF2_1"/>
    <property type="match status" value="1"/>
</dbReference>
<accession>A0A832M5D1</accession>
<dbReference type="InterPro" id="IPR030489">
    <property type="entry name" value="TR_Rrf2-type_CS"/>
</dbReference>
<evidence type="ECO:0000313" key="2">
    <source>
        <dbReference type="EMBL" id="HGW94191.1"/>
    </source>
</evidence>
<dbReference type="GO" id="GO:0003677">
    <property type="term" value="F:DNA binding"/>
    <property type="evidence" value="ECO:0007669"/>
    <property type="project" value="UniProtKB-KW"/>
</dbReference>
<protein>
    <submittedName>
        <fullName evidence="2">Rrf2 family transcriptional regulator</fullName>
    </submittedName>
</protein>
<dbReference type="InterPro" id="IPR036390">
    <property type="entry name" value="WH_DNA-bd_sf"/>
</dbReference>
<evidence type="ECO:0000256" key="1">
    <source>
        <dbReference type="ARBA" id="ARBA00023125"/>
    </source>
</evidence>
<dbReference type="InterPro" id="IPR000944">
    <property type="entry name" value="Tscrpt_reg_Rrf2"/>
</dbReference>
<dbReference type="Gene3D" id="1.10.10.10">
    <property type="entry name" value="Winged helix-like DNA-binding domain superfamily/Winged helix DNA-binding domain"/>
    <property type="match status" value="1"/>
</dbReference>
<dbReference type="Pfam" id="PF02082">
    <property type="entry name" value="Rrf2"/>
    <property type="match status" value="1"/>
</dbReference>
<dbReference type="GO" id="GO:0005829">
    <property type="term" value="C:cytosol"/>
    <property type="evidence" value="ECO:0007669"/>
    <property type="project" value="TreeGrafter"/>
</dbReference>
<dbReference type="AlphaFoldDB" id="A0A832M5D1"/>
<dbReference type="InterPro" id="IPR036388">
    <property type="entry name" value="WH-like_DNA-bd_sf"/>
</dbReference>
<dbReference type="PROSITE" id="PS51197">
    <property type="entry name" value="HTH_RRF2_2"/>
    <property type="match status" value="1"/>
</dbReference>
<dbReference type="NCBIfam" id="TIGR00738">
    <property type="entry name" value="rrf2_super"/>
    <property type="match status" value="1"/>
</dbReference>
<name>A0A832M5D1_9CYAN</name>
<dbReference type="PANTHER" id="PTHR33221:SF5">
    <property type="entry name" value="HTH-TYPE TRANSCRIPTIONAL REGULATOR ISCR"/>
    <property type="match status" value="1"/>
</dbReference>
<dbReference type="SUPFAM" id="SSF46785">
    <property type="entry name" value="Winged helix' DNA-binding domain"/>
    <property type="match status" value="1"/>
</dbReference>
<dbReference type="GO" id="GO:0003700">
    <property type="term" value="F:DNA-binding transcription factor activity"/>
    <property type="evidence" value="ECO:0007669"/>
    <property type="project" value="TreeGrafter"/>
</dbReference>
<dbReference type="PANTHER" id="PTHR33221">
    <property type="entry name" value="WINGED HELIX-TURN-HELIX TRANSCRIPTIONAL REGULATOR, RRF2 FAMILY"/>
    <property type="match status" value="1"/>
</dbReference>
<sequence>MLVNQNGNQRYSLLELSAKVEYALTALIELTGHSDPKNPLTINEISARHPIPERYLEQIFTLLRRGGVVQSQRGARGGYLLAREPWRITVLEVISLIEGGRSSRMVKHASSVERDLIYEIWHQAGAEFQAALNQHTLHDLCQRRDIRKQDNPMYYI</sequence>
<keyword evidence="1" id="KW-0238">DNA-binding</keyword>
<dbReference type="EMBL" id="DSRD01000501">
    <property type="protein sequence ID" value="HGW94191.1"/>
    <property type="molecule type" value="Genomic_DNA"/>
</dbReference>